<dbReference type="InterPro" id="IPR051332">
    <property type="entry name" value="Fosfomycin_Res_Enzymes"/>
</dbReference>
<dbReference type="CDD" id="cd06587">
    <property type="entry name" value="VOC"/>
    <property type="match status" value="1"/>
</dbReference>
<protein>
    <submittedName>
        <fullName evidence="3">VOC family protein</fullName>
    </submittedName>
</protein>
<keyword evidence="4" id="KW-1185">Reference proteome</keyword>
<keyword evidence="1" id="KW-0479">Metal-binding</keyword>
<dbReference type="GO" id="GO:0046872">
    <property type="term" value="F:metal ion binding"/>
    <property type="evidence" value="ECO:0007669"/>
    <property type="project" value="UniProtKB-KW"/>
</dbReference>
<dbReference type="InterPro" id="IPR004360">
    <property type="entry name" value="Glyas_Fos-R_dOase_dom"/>
</dbReference>
<dbReference type="InterPro" id="IPR037523">
    <property type="entry name" value="VOC_core"/>
</dbReference>
<dbReference type="Gene3D" id="3.10.180.10">
    <property type="entry name" value="2,3-Dihydroxybiphenyl 1,2-Dioxygenase, domain 1"/>
    <property type="match status" value="1"/>
</dbReference>
<accession>A0A328AIQ1</accession>
<sequence>MTQQQPNGIHHLAIMAADIKKHIEFFSQVMGCPLVALFDMHGVPGGLHAFLKLNDHSYFSIVQLPDVDKIPIEIGKTHSGSGALPSAAGTLQHLAFGVESEAALLAMRDRIRSHGVNVIGPLDHGMCKSIYFAGPDQMTLEVATSQEAVDPKMWIDPTTLAKAGISADEAARYKAPAAYAGPSPVPQPAYDPAKPHMVYPKEVYERILQTPDEVITQTGSYSAPPVGEPA</sequence>
<dbReference type="PANTHER" id="PTHR36113:SF6">
    <property type="entry name" value="FOSFOMYCIN RESISTANCE PROTEIN FOSX"/>
    <property type="match status" value="1"/>
</dbReference>
<dbReference type="EMBL" id="QFYQ01000001">
    <property type="protein sequence ID" value="RAK54391.1"/>
    <property type="molecule type" value="Genomic_DNA"/>
</dbReference>
<proteinExistence type="predicted"/>
<dbReference type="Proteomes" id="UP000249254">
    <property type="component" value="Unassembled WGS sequence"/>
</dbReference>
<dbReference type="PANTHER" id="PTHR36113">
    <property type="entry name" value="LYASE, PUTATIVE-RELATED-RELATED"/>
    <property type="match status" value="1"/>
</dbReference>
<dbReference type="PROSITE" id="PS51819">
    <property type="entry name" value="VOC"/>
    <property type="match status" value="1"/>
</dbReference>
<name>A0A328AIQ1_9CAUL</name>
<organism evidence="3 4">
    <name type="scientific">Phenylobacterium soli</name>
    <dbReference type="NCBI Taxonomy" id="2170551"/>
    <lineage>
        <taxon>Bacteria</taxon>
        <taxon>Pseudomonadati</taxon>
        <taxon>Pseudomonadota</taxon>
        <taxon>Alphaproteobacteria</taxon>
        <taxon>Caulobacterales</taxon>
        <taxon>Caulobacteraceae</taxon>
        <taxon>Phenylobacterium</taxon>
    </lineage>
</organism>
<feature type="domain" description="VOC" evidence="2">
    <location>
        <begin position="8"/>
        <end position="145"/>
    </location>
</feature>
<evidence type="ECO:0000259" key="2">
    <source>
        <dbReference type="PROSITE" id="PS51819"/>
    </source>
</evidence>
<comment type="caution">
    <text evidence="3">The sequence shown here is derived from an EMBL/GenBank/DDBJ whole genome shotgun (WGS) entry which is preliminary data.</text>
</comment>
<dbReference type="OrthoDB" id="9803142at2"/>
<dbReference type="InterPro" id="IPR029068">
    <property type="entry name" value="Glyas_Bleomycin-R_OHBP_Dase"/>
</dbReference>
<reference evidence="4" key="1">
    <citation type="submission" date="2018-05" db="EMBL/GenBank/DDBJ databases">
        <authorList>
            <person name="Li X."/>
        </authorList>
    </citation>
    <scope>NUCLEOTIDE SEQUENCE [LARGE SCALE GENOMIC DNA]</scope>
    <source>
        <strain evidence="4">LX32</strain>
    </source>
</reference>
<evidence type="ECO:0000313" key="3">
    <source>
        <dbReference type="EMBL" id="RAK54391.1"/>
    </source>
</evidence>
<dbReference type="SUPFAM" id="SSF54593">
    <property type="entry name" value="Glyoxalase/Bleomycin resistance protein/Dihydroxybiphenyl dioxygenase"/>
    <property type="match status" value="1"/>
</dbReference>
<gene>
    <name evidence="3" type="ORF">DJ017_07570</name>
</gene>
<dbReference type="Pfam" id="PF00903">
    <property type="entry name" value="Glyoxalase"/>
    <property type="match status" value="1"/>
</dbReference>
<dbReference type="RefSeq" id="WP_111528142.1">
    <property type="nucleotide sequence ID" value="NZ_JBHRSG010000004.1"/>
</dbReference>
<evidence type="ECO:0000313" key="4">
    <source>
        <dbReference type="Proteomes" id="UP000249254"/>
    </source>
</evidence>
<evidence type="ECO:0000256" key="1">
    <source>
        <dbReference type="ARBA" id="ARBA00022723"/>
    </source>
</evidence>
<dbReference type="AlphaFoldDB" id="A0A328AIQ1"/>